<feature type="domain" description="Peptidase C39-like" evidence="1">
    <location>
        <begin position="21"/>
        <end position="190"/>
    </location>
</feature>
<dbReference type="PANTHER" id="PTHR37806">
    <property type="entry name" value="LMO0724 PROTEIN"/>
    <property type="match status" value="1"/>
</dbReference>
<organism evidence="2 3">
    <name type="scientific">Candidatus Egerieicola faecale</name>
    <dbReference type="NCBI Taxonomy" id="2840774"/>
    <lineage>
        <taxon>Bacteria</taxon>
        <taxon>Bacillati</taxon>
        <taxon>Bacillota</taxon>
        <taxon>Clostridia</taxon>
        <taxon>Eubacteriales</taxon>
        <taxon>Oscillospiraceae</taxon>
        <taxon>Oscillospiraceae incertae sedis</taxon>
        <taxon>Candidatus Egerieicola</taxon>
    </lineage>
</organism>
<evidence type="ECO:0000259" key="1">
    <source>
        <dbReference type="Pfam" id="PF13529"/>
    </source>
</evidence>
<protein>
    <submittedName>
        <fullName evidence="2">C39 family peptidase</fullName>
    </submittedName>
</protein>
<evidence type="ECO:0000313" key="3">
    <source>
        <dbReference type="Proteomes" id="UP000824082"/>
    </source>
</evidence>
<dbReference type="Pfam" id="PF13529">
    <property type="entry name" value="Peptidase_C39_2"/>
    <property type="match status" value="1"/>
</dbReference>
<dbReference type="AlphaFoldDB" id="A0A9D1IRY7"/>
<evidence type="ECO:0000313" key="2">
    <source>
        <dbReference type="EMBL" id="HIU41616.1"/>
    </source>
</evidence>
<dbReference type="EMBL" id="DVMX01000067">
    <property type="protein sequence ID" value="HIU41616.1"/>
    <property type="molecule type" value="Genomic_DNA"/>
</dbReference>
<accession>A0A9D1IRY7</accession>
<dbReference type="PANTHER" id="PTHR37806:SF1">
    <property type="entry name" value="PEPTIDASE C39-LIKE DOMAIN-CONTAINING PROTEIN"/>
    <property type="match status" value="1"/>
</dbReference>
<gene>
    <name evidence="2" type="ORF">IAD19_03595</name>
</gene>
<proteinExistence type="predicted"/>
<reference evidence="2" key="1">
    <citation type="submission" date="2020-10" db="EMBL/GenBank/DDBJ databases">
        <authorList>
            <person name="Gilroy R."/>
        </authorList>
    </citation>
    <scope>NUCLEOTIDE SEQUENCE</scope>
    <source>
        <strain evidence="2">4509</strain>
    </source>
</reference>
<sequence length="218" mass="24158">MGNLNQALLQQTALPETYQIQDFPIVLQMSQLPTGCEITALTMALQYYDYPVDKTVMASQYLPTAPADFYYDSDGRRYGPDMEHNFVGNPFSDLGYICGTSAIVTAANGYLEEQGSSLRAVDRTGASAEELYELVSQDTPVVVWVTIGMADRRATQGWYTQTGEYMEWSTNDHGAVLIGYTQDTVTIADPIAGMVEYNRTQFEEVFASRGSRCVILEG</sequence>
<dbReference type="Gene3D" id="3.90.70.10">
    <property type="entry name" value="Cysteine proteinases"/>
    <property type="match status" value="1"/>
</dbReference>
<dbReference type="Proteomes" id="UP000824082">
    <property type="component" value="Unassembled WGS sequence"/>
</dbReference>
<reference evidence="2" key="2">
    <citation type="journal article" date="2021" name="PeerJ">
        <title>Extensive microbial diversity within the chicken gut microbiome revealed by metagenomics and culture.</title>
        <authorList>
            <person name="Gilroy R."/>
            <person name="Ravi A."/>
            <person name="Getino M."/>
            <person name="Pursley I."/>
            <person name="Horton D.L."/>
            <person name="Alikhan N.F."/>
            <person name="Baker D."/>
            <person name="Gharbi K."/>
            <person name="Hall N."/>
            <person name="Watson M."/>
            <person name="Adriaenssens E.M."/>
            <person name="Foster-Nyarko E."/>
            <person name="Jarju S."/>
            <person name="Secka A."/>
            <person name="Antonio M."/>
            <person name="Oren A."/>
            <person name="Chaudhuri R.R."/>
            <person name="La Ragione R."/>
            <person name="Hildebrand F."/>
            <person name="Pallen M.J."/>
        </authorList>
    </citation>
    <scope>NUCLEOTIDE SEQUENCE</scope>
    <source>
        <strain evidence="2">4509</strain>
    </source>
</reference>
<comment type="caution">
    <text evidence="2">The sequence shown here is derived from an EMBL/GenBank/DDBJ whole genome shotgun (WGS) entry which is preliminary data.</text>
</comment>
<dbReference type="InterPro" id="IPR039564">
    <property type="entry name" value="Peptidase_C39-like"/>
</dbReference>
<name>A0A9D1IRY7_9FIRM</name>